<comment type="caution">
    <text evidence="3">The sequence shown here is derived from an EMBL/GenBank/DDBJ whole genome shotgun (WGS) entry which is preliminary data.</text>
</comment>
<proteinExistence type="predicted"/>
<dbReference type="Gene3D" id="3.40.190.10">
    <property type="entry name" value="Periplasmic binding protein-like II"/>
    <property type="match status" value="2"/>
</dbReference>
<feature type="compositionally biased region" description="Low complexity" evidence="1">
    <location>
        <begin position="28"/>
        <end position="39"/>
    </location>
</feature>
<feature type="region of interest" description="Disordered" evidence="1">
    <location>
        <begin position="25"/>
        <end position="46"/>
    </location>
</feature>
<feature type="chain" id="PRO_5039567468" evidence="2">
    <location>
        <begin position="21"/>
        <end position="466"/>
    </location>
</feature>
<dbReference type="RefSeq" id="WP_133227312.1">
    <property type="nucleotide sequence ID" value="NZ_SMRT01000003.1"/>
</dbReference>
<dbReference type="Pfam" id="PF01547">
    <property type="entry name" value="SBP_bac_1"/>
    <property type="match status" value="1"/>
</dbReference>
<feature type="signal peptide" evidence="2">
    <location>
        <begin position="1"/>
        <end position="20"/>
    </location>
</feature>
<dbReference type="PANTHER" id="PTHR43649">
    <property type="entry name" value="ARABINOSE-BINDING PROTEIN-RELATED"/>
    <property type="match status" value="1"/>
</dbReference>
<protein>
    <submittedName>
        <fullName evidence="3">Sugar ABC transporter substrate-binding protein</fullName>
    </submittedName>
</protein>
<keyword evidence="2" id="KW-0732">Signal</keyword>
<evidence type="ECO:0000313" key="3">
    <source>
        <dbReference type="EMBL" id="TDF98850.1"/>
    </source>
</evidence>
<dbReference type="OrthoDB" id="9795467at2"/>
<organism evidence="3 4">
    <name type="scientific">Paenibacillus piri</name>
    <dbReference type="NCBI Taxonomy" id="2547395"/>
    <lineage>
        <taxon>Bacteria</taxon>
        <taxon>Bacillati</taxon>
        <taxon>Bacillota</taxon>
        <taxon>Bacilli</taxon>
        <taxon>Bacillales</taxon>
        <taxon>Paenibacillaceae</taxon>
        <taxon>Paenibacillus</taxon>
    </lineage>
</organism>
<keyword evidence="4" id="KW-1185">Reference proteome</keyword>
<reference evidence="3 4" key="1">
    <citation type="submission" date="2019-03" db="EMBL/GenBank/DDBJ databases">
        <title>This is whole genome sequence of Paenibacillus sp MS74 strain.</title>
        <authorList>
            <person name="Trinh H.N."/>
        </authorList>
    </citation>
    <scope>NUCLEOTIDE SEQUENCE [LARGE SCALE GENOMIC DNA]</scope>
    <source>
        <strain evidence="3 4">MS74</strain>
    </source>
</reference>
<dbReference type="EMBL" id="SMRT01000003">
    <property type="protein sequence ID" value="TDF98850.1"/>
    <property type="molecule type" value="Genomic_DNA"/>
</dbReference>
<dbReference type="CDD" id="cd13585">
    <property type="entry name" value="PBP2_TMBP_like"/>
    <property type="match status" value="1"/>
</dbReference>
<name>A0A4R5KV76_9BACL</name>
<sequence>MKKGILKSVSAMLLVSTVMAGCTTNSDGTQNAANENQGGANDGKKSNVTINLATVNNPDMTIMQKLAPKFTEETGIGVNFIVLPENELRNKLTTAVGMGAGTYDLATIGTFEVPHWGDNKWLEPLDPYFEKMDASTKKEYNRDDIMKPIVNALSSKSGLYALPFYAESTMMFYRKDLFEAKGLTMPKNPTWDQVYEMAVKLNEPAKGVTGVCMRGLPGWGQNMFIFTQMLHTFGGKWFDMNWNPQFSSPEMKEALQFYKKLITDAGEPSPNTTGYTECLNLMSTGKAAMWVDATVSGGTLMSGDSQVKDKIGYALAPIKKKPNFGAIGGWSLAMMTSSKQKDAAFKFLTWSTSQKYIEMVGNEFGWERAPSGTRISTYENPKYLAAAPFAKITLDSINNADYEKPAIDPVPYKSSGWVSIPEYQEIGDQVGQEFGAYLAGTKSLDQMLKDSQNFTVNVMKRGGYLK</sequence>
<accession>A0A4R5KV76</accession>
<dbReference type="Proteomes" id="UP000295636">
    <property type="component" value="Unassembled WGS sequence"/>
</dbReference>
<evidence type="ECO:0000256" key="1">
    <source>
        <dbReference type="SAM" id="MobiDB-lite"/>
    </source>
</evidence>
<dbReference type="PROSITE" id="PS51257">
    <property type="entry name" value="PROKAR_LIPOPROTEIN"/>
    <property type="match status" value="1"/>
</dbReference>
<evidence type="ECO:0000313" key="4">
    <source>
        <dbReference type="Proteomes" id="UP000295636"/>
    </source>
</evidence>
<dbReference type="SUPFAM" id="SSF53850">
    <property type="entry name" value="Periplasmic binding protein-like II"/>
    <property type="match status" value="1"/>
</dbReference>
<dbReference type="InterPro" id="IPR006059">
    <property type="entry name" value="SBP"/>
</dbReference>
<gene>
    <name evidence="3" type="ORF">E1757_10050</name>
</gene>
<dbReference type="InterPro" id="IPR050490">
    <property type="entry name" value="Bact_solute-bd_prot1"/>
</dbReference>
<dbReference type="PANTHER" id="PTHR43649:SF12">
    <property type="entry name" value="DIACETYLCHITOBIOSE BINDING PROTEIN DASA"/>
    <property type="match status" value="1"/>
</dbReference>
<dbReference type="AlphaFoldDB" id="A0A4R5KV76"/>
<evidence type="ECO:0000256" key="2">
    <source>
        <dbReference type="SAM" id="SignalP"/>
    </source>
</evidence>